<sequence length="261" mass="29100">MIRSAQFLAFCFLISVAGLLQADEGFPGRSLYPGVAVIELDELHRRLGAVTVVDVRSEFEFNTLHIAGAQHIPLSERDFADRVAALAQQDESQLVFYCNGRSCEKSYQAAVKAERAGVAGTVSFDAGIFDWARTFPNDTVLLGEPLADAGKLLTRDKFEAHLLPPEKFGLYLDEAGFAVDARDNQQRAGLALFMGREKRIPFDNRARWEQLLAERTDNSAPLLIYDAVGKQVQWLQYFLEAKGVENYYFMAGGAKAFFDML</sequence>
<dbReference type="InterPro" id="IPR050229">
    <property type="entry name" value="GlpE_sulfurtransferase"/>
</dbReference>
<evidence type="ECO:0000313" key="4">
    <source>
        <dbReference type="Proteomes" id="UP000231409"/>
    </source>
</evidence>
<dbReference type="SMART" id="SM00450">
    <property type="entry name" value="RHOD"/>
    <property type="match status" value="1"/>
</dbReference>
<dbReference type="Gene3D" id="3.40.250.10">
    <property type="entry name" value="Rhodanese-like domain"/>
    <property type="match status" value="1"/>
</dbReference>
<gene>
    <name evidence="3" type="ORF">CLH61_02470</name>
</gene>
<dbReference type="RefSeq" id="WP_099613105.1">
    <property type="nucleotide sequence ID" value="NZ_KZ319367.1"/>
</dbReference>
<feature type="chain" id="PRO_5013874745" description="Rhodanese domain-containing protein" evidence="1">
    <location>
        <begin position="23"/>
        <end position="261"/>
    </location>
</feature>
<accession>A0A2G1UQS3</accession>
<keyword evidence="4" id="KW-1185">Reference proteome</keyword>
<dbReference type="AlphaFoldDB" id="A0A2G1UQS3"/>
<dbReference type="PROSITE" id="PS50206">
    <property type="entry name" value="RHODANESE_3"/>
    <property type="match status" value="1"/>
</dbReference>
<dbReference type="EMBL" id="NTFH01000003">
    <property type="protein sequence ID" value="PHQ16854.1"/>
    <property type="molecule type" value="Genomic_DNA"/>
</dbReference>
<dbReference type="SUPFAM" id="SSF52821">
    <property type="entry name" value="Rhodanese/Cell cycle control phosphatase"/>
    <property type="match status" value="2"/>
</dbReference>
<dbReference type="InterPro" id="IPR036873">
    <property type="entry name" value="Rhodanese-like_dom_sf"/>
</dbReference>
<comment type="caution">
    <text evidence="3">The sequence shown here is derived from an EMBL/GenBank/DDBJ whole genome shotgun (WGS) entry which is preliminary data.</text>
</comment>
<protein>
    <recommendedName>
        <fullName evidence="2">Rhodanese domain-containing protein</fullName>
    </recommendedName>
</protein>
<keyword evidence="1" id="KW-0732">Signal</keyword>
<reference evidence="3 4" key="1">
    <citation type="submission" date="2017-09" db="EMBL/GenBank/DDBJ databases">
        <title>The draft genome sequences of Marinobacter sp. PWS21.</title>
        <authorList>
            <person name="Cao J."/>
        </authorList>
    </citation>
    <scope>NUCLEOTIDE SEQUENCE [LARGE SCALE GENOMIC DNA]</scope>
    <source>
        <strain evidence="3 4">PWS21</strain>
    </source>
</reference>
<name>A0A2G1UQS3_9GAMM</name>
<evidence type="ECO:0000313" key="3">
    <source>
        <dbReference type="EMBL" id="PHQ16854.1"/>
    </source>
</evidence>
<feature type="domain" description="Rhodanese" evidence="2">
    <location>
        <begin position="46"/>
        <end position="140"/>
    </location>
</feature>
<dbReference type="Pfam" id="PF00581">
    <property type="entry name" value="Rhodanese"/>
    <property type="match status" value="1"/>
</dbReference>
<dbReference type="PANTHER" id="PTHR43031">
    <property type="entry name" value="FAD-DEPENDENT OXIDOREDUCTASE"/>
    <property type="match status" value="1"/>
</dbReference>
<dbReference type="Proteomes" id="UP000231409">
    <property type="component" value="Unassembled WGS sequence"/>
</dbReference>
<dbReference type="InterPro" id="IPR001763">
    <property type="entry name" value="Rhodanese-like_dom"/>
</dbReference>
<dbReference type="PANTHER" id="PTHR43031:SF1">
    <property type="entry name" value="PYRIDINE NUCLEOTIDE-DISULPHIDE OXIDOREDUCTASE"/>
    <property type="match status" value="1"/>
</dbReference>
<evidence type="ECO:0000256" key="1">
    <source>
        <dbReference type="SAM" id="SignalP"/>
    </source>
</evidence>
<evidence type="ECO:0000259" key="2">
    <source>
        <dbReference type="PROSITE" id="PS50206"/>
    </source>
</evidence>
<proteinExistence type="predicted"/>
<dbReference type="CDD" id="cd00158">
    <property type="entry name" value="RHOD"/>
    <property type="match status" value="1"/>
</dbReference>
<organism evidence="3 4">
    <name type="scientific">Marinobacter profundi</name>
    <dbReference type="NCBI Taxonomy" id="2666256"/>
    <lineage>
        <taxon>Bacteria</taxon>
        <taxon>Pseudomonadati</taxon>
        <taxon>Pseudomonadota</taxon>
        <taxon>Gammaproteobacteria</taxon>
        <taxon>Pseudomonadales</taxon>
        <taxon>Marinobacteraceae</taxon>
        <taxon>Marinobacter</taxon>
    </lineage>
</organism>
<feature type="signal peptide" evidence="1">
    <location>
        <begin position="1"/>
        <end position="22"/>
    </location>
</feature>